<evidence type="ECO:0000259" key="2">
    <source>
        <dbReference type="Pfam" id="PF03872"/>
    </source>
</evidence>
<dbReference type="InterPro" id="IPR005572">
    <property type="entry name" value="Anti-sigma_E_RseA_N"/>
</dbReference>
<feature type="compositionally biased region" description="Low complexity" evidence="1">
    <location>
        <begin position="149"/>
        <end position="172"/>
    </location>
</feature>
<dbReference type="EMBL" id="BNCF01000001">
    <property type="protein sequence ID" value="GHE25351.1"/>
    <property type="molecule type" value="Genomic_DNA"/>
</dbReference>
<name>A0A918YUW8_9GAMM</name>
<organism evidence="3 4">
    <name type="scientific">Vulcaniibacterium thermophilum</name>
    <dbReference type="NCBI Taxonomy" id="1169913"/>
    <lineage>
        <taxon>Bacteria</taxon>
        <taxon>Pseudomonadati</taxon>
        <taxon>Pseudomonadota</taxon>
        <taxon>Gammaproteobacteria</taxon>
        <taxon>Lysobacterales</taxon>
        <taxon>Lysobacteraceae</taxon>
        <taxon>Vulcaniibacterium</taxon>
    </lineage>
</organism>
<dbReference type="SUPFAM" id="SSF89069">
    <property type="entry name" value="N-terminal, cytoplasmic domain of anti-sigmaE factor RseA"/>
    <property type="match status" value="1"/>
</dbReference>
<dbReference type="Proteomes" id="UP000636453">
    <property type="component" value="Unassembled WGS sequence"/>
</dbReference>
<comment type="caution">
    <text evidence="3">The sequence shown here is derived from an EMBL/GenBank/DDBJ whole genome shotgun (WGS) entry which is preliminary data.</text>
</comment>
<reference evidence="3" key="2">
    <citation type="submission" date="2020-09" db="EMBL/GenBank/DDBJ databases">
        <authorList>
            <person name="Sun Q."/>
            <person name="Kim S."/>
        </authorList>
    </citation>
    <scope>NUCLEOTIDE SEQUENCE</scope>
    <source>
        <strain evidence="3">KCTC 32020</strain>
    </source>
</reference>
<dbReference type="Gene3D" id="1.10.10.880">
    <property type="entry name" value="Anti sigma-E protein RseA, N-terminal domain"/>
    <property type="match status" value="1"/>
</dbReference>
<protein>
    <recommendedName>
        <fullName evidence="2">Anti sigma-E protein RseA N-terminal domain-containing protein</fullName>
    </recommendedName>
</protein>
<dbReference type="CDD" id="cd16328">
    <property type="entry name" value="RseA_N"/>
    <property type="match status" value="1"/>
</dbReference>
<dbReference type="Pfam" id="PF03872">
    <property type="entry name" value="RseA_N"/>
    <property type="match status" value="1"/>
</dbReference>
<gene>
    <name evidence="3" type="ORF">GCM10007167_02120</name>
</gene>
<feature type="domain" description="Anti sigma-E protein RseA N-terminal" evidence="2">
    <location>
        <begin position="16"/>
        <end position="87"/>
    </location>
</feature>
<feature type="region of interest" description="Disordered" evidence="1">
    <location>
        <begin position="135"/>
        <end position="265"/>
    </location>
</feature>
<dbReference type="InterPro" id="IPR036147">
    <property type="entry name" value="Anti-sigma_E_RseA_N_sf"/>
</dbReference>
<dbReference type="InterPro" id="IPR052383">
    <property type="entry name" value="Anti-sigma-E_RseA-like"/>
</dbReference>
<evidence type="ECO:0000256" key="1">
    <source>
        <dbReference type="SAM" id="MobiDB-lite"/>
    </source>
</evidence>
<dbReference type="GO" id="GO:0016989">
    <property type="term" value="F:sigma factor antagonist activity"/>
    <property type="evidence" value="ECO:0007669"/>
    <property type="project" value="InterPro"/>
</dbReference>
<sequence>MSTSPFRPEAPGTGDRETLSALIDGELHGDAVRFAMKRLGHDAEWRATAGRWQLIGDVLRGQQVAIARGDFAARVGERIAREAAATPVRPRRAGRWAVGGALAASVALAAWIGLRPHTGPAPAAPLATVPARPTVPAPAAFGPETPVGAPRTAQRPAAAAAPQVASATSAAPFERRAAPSRRRGAQTREDGNASLLASAPTRASSASNPFNAPPVEPAARPWPRSRLPLAGEGAMNARFDEPSPFYPFEPRLPEQPATELPAPPY</sequence>
<dbReference type="PANTHER" id="PTHR38104:SF1">
    <property type="entry name" value="ANTI-SIGMA-E FACTOR RSEA"/>
    <property type="match status" value="1"/>
</dbReference>
<reference evidence="3" key="1">
    <citation type="journal article" date="2014" name="Int. J. Syst. Evol. Microbiol.">
        <title>Complete genome sequence of Corynebacterium casei LMG S-19264T (=DSM 44701T), isolated from a smear-ripened cheese.</title>
        <authorList>
            <consortium name="US DOE Joint Genome Institute (JGI-PGF)"/>
            <person name="Walter F."/>
            <person name="Albersmeier A."/>
            <person name="Kalinowski J."/>
            <person name="Ruckert C."/>
        </authorList>
    </citation>
    <scope>NUCLEOTIDE SEQUENCE</scope>
    <source>
        <strain evidence="3">KCTC 32020</strain>
    </source>
</reference>
<keyword evidence="4" id="KW-1185">Reference proteome</keyword>
<evidence type="ECO:0000313" key="4">
    <source>
        <dbReference type="Proteomes" id="UP000636453"/>
    </source>
</evidence>
<feature type="compositionally biased region" description="Polar residues" evidence="1">
    <location>
        <begin position="201"/>
        <end position="210"/>
    </location>
</feature>
<dbReference type="AlphaFoldDB" id="A0A918YUW8"/>
<evidence type="ECO:0000313" key="3">
    <source>
        <dbReference type="EMBL" id="GHE25351.1"/>
    </source>
</evidence>
<dbReference type="PANTHER" id="PTHR38104">
    <property type="match status" value="1"/>
</dbReference>
<dbReference type="RefSeq" id="WP_189766584.1">
    <property type="nucleotide sequence ID" value="NZ_BNCF01000001.1"/>
</dbReference>
<proteinExistence type="predicted"/>
<accession>A0A918YUW8</accession>